<evidence type="ECO:0000313" key="1">
    <source>
        <dbReference type="EMBL" id="KAH3733835.1"/>
    </source>
</evidence>
<organism evidence="1 2">
    <name type="scientific">Dreissena polymorpha</name>
    <name type="common">Zebra mussel</name>
    <name type="synonym">Mytilus polymorpha</name>
    <dbReference type="NCBI Taxonomy" id="45954"/>
    <lineage>
        <taxon>Eukaryota</taxon>
        <taxon>Metazoa</taxon>
        <taxon>Spiralia</taxon>
        <taxon>Lophotrochozoa</taxon>
        <taxon>Mollusca</taxon>
        <taxon>Bivalvia</taxon>
        <taxon>Autobranchia</taxon>
        <taxon>Heteroconchia</taxon>
        <taxon>Euheterodonta</taxon>
        <taxon>Imparidentia</taxon>
        <taxon>Neoheterodontei</taxon>
        <taxon>Myida</taxon>
        <taxon>Dreissenoidea</taxon>
        <taxon>Dreissenidae</taxon>
        <taxon>Dreissena</taxon>
    </lineage>
</organism>
<proteinExistence type="predicted"/>
<reference evidence="1" key="1">
    <citation type="journal article" date="2019" name="bioRxiv">
        <title>The Genome of the Zebra Mussel, Dreissena polymorpha: A Resource for Invasive Species Research.</title>
        <authorList>
            <person name="McCartney M.A."/>
            <person name="Auch B."/>
            <person name="Kono T."/>
            <person name="Mallez S."/>
            <person name="Zhang Y."/>
            <person name="Obille A."/>
            <person name="Becker A."/>
            <person name="Abrahante J.E."/>
            <person name="Garbe J."/>
            <person name="Badalamenti J.P."/>
            <person name="Herman A."/>
            <person name="Mangelson H."/>
            <person name="Liachko I."/>
            <person name="Sullivan S."/>
            <person name="Sone E.D."/>
            <person name="Koren S."/>
            <person name="Silverstein K.A.T."/>
            <person name="Beckman K.B."/>
            <person name="Gohl D.M."/>
        </authorList>
    </citation>
    <scope>NUCLEOTIDE SEQUENCE</scope>
    <source>
        <strain evidence="1">Duluth1</strain>
        <tissue evidence="1">Whole animal</tissue>
    </source>
</reference>
<dbReference type="AlphaFoldDB" id="A0A9D4CWV2"/>
<dbReference type="Proteomes" id="UP000828390">
    <property type="component" value="Unassembled WGS sequence"/>
</dbReference>
<name>A0A9D4CWV2_DREPO</name>
<gene>
    <name evidence="1" type="ORF">DPMN_040272</name>
</gene>
<evidence type="ECO:0000313" key="2">
    <source>
        <dbReference type="Proteomes" id="UP000828390"/>
    </source>
</evidence>
<protein>
    <submittedName>
        <fullName evidence="1">Uncharacterized protein</fullName>
    </submittedName>
</protein>
<dbReference type="EMBL" id="JAIWYP010000011">
    <property type="protein sequence ID" value="KAH3733835.1"/>
    <property type="molecule type" value="Genomic_DNA"/>
</dbReference>
<reference evidence="1" key="2">
    <citation type="submission" date="2020-11" db="EMBL/GenBank/DDBJ databases">
        <authorList>
            <person name="McCartney M.A."/>
            <person name="Auch B."/>
            <person name="Kono T."/>
            <person name="Mallez S."/>
            <person name="Becker A."/>
            <person name="Gohl D.M."/>
            <person name="Silverstein K.A.T."/>
            <person name="Koren S."/>
            <person name="Bechman K.B."/>
            <person name="Herman A."/>
            <person name="Abrahante J.E."/>
            <person name="Garbe J."/>
        </authorList>
    </citation>
    <scope>NUCLEOTIDE SEQUENCE</scope>
    <source>
        <strain evidence="1">Duluth1</strain>
        <tissue evidence="1">Whole animal</tissue>
    </source>
</reference>
<sequence length="71" mass="8179">MNPWLFIWNPFDSNGHSVGRSTLGSLYGTHSTLTDKAWVDQPWLFIWNTFDSNGHSVGRSTLAHHMEHIRL</sequence>
<keyword evidence="2" id="KW-1185">Reference proteome</keyword>
<comment type="caution">
    <text evidence="1">The sequence shown here is derived from an EMBL/GenBank/DDBJ whole genome shotgun (WGS) entry which is preliminary data.</text>
</comment>
<accession>A0A9D4CWV2</accession>